<dbReference type="Proteomes" id="UP001633002">
    <property type="component" value="Unassembled WGS sequence"/>
</dbReference>
<keyword evidence="4" id="KW-1185">Reference proteome</keyword>
<dbReference type="AlphaFoldDB" id="A0ABD3GXF6"/>
<protein>
    <recommendedName>
        <fullName evidence="2">Senescence domain-containing protein</fullName>
    </recommendedName>
</protein>
<evidence type="ECO:0000259" key="2">
    <source>
        <dbReference type="Pfam" id="PF06911"/>
    </source>
</evidence>
<gene>
    <name evidence="3" type="ORF">R1sor_001046</name>
</gene>
<feature type="domain" description="Senescence" evidence="2">
    <location>
        <begin position="336"/>
        <end position="507"/>
    </location>
</feature>
<dbReference type="InterPro" id="IPR009686">
    <property type="entry name" value="Senescence/spartin_C"/>
</dbReference>
<evidence type="ECO:0000313" key="4">
    <source>
        <dbReference type="Proteomes" id="UP001633002"/>
    </source>
</evidence>
<dbReference type="PANTHER" id="PTHR21068">
    <property type="entry name" value="SPARTIN"/>
    <property type="match status" value="1"/>
</dbReference>
<dbReference type="EMBL" id="JBJQOH010000006">
    <property type="protein sequence ID" value="KAL3683024.1"/>
    <property type="molecule type" value="Genomic_DNA"/>
</dbReference>
<proteinExistence type="predicted"/>
<name>A0ABD3GXF6_9MARC</name>
<comment type="caution">
    <text evidence="3">The sequence shown here is derived from an EMBL/GenBank/DDBJ whole genome shotgun (WGS) entry which is preliminary data.</text>
</comment>
<dbReference type="InterPro" id="IPR045036">
    <property type="entry name" value="Spartin-like"/>
</dbReference>
<dbReference type="PANTHER" id="PTHR21068:SF43">
    <property type="entry name" value="SPARTIN"/>
    <property type="match status" value="1"/>
</dbReference>
<feature type="region of interest" description="Disordered" evidence="1">
    <location>
        <begin position="85"/>
        <end position="121"/>
    </location>
</feature>
<sequence length="534" mass="57866">MNWIKDKVTGKTSNGAPDQANFMVGSDRWLGNTSGQPSPVPPAGSFKKSEAANLAVQNAQNGQQNPYLVTEPLTPNSLNRAMESTNISAPAEKQPAYPEIYGGPRSSAQLSEVGNSTSSSLYPDVFNPPGSDGEEVEVLTGEQVLVTIPGAIVHLIDKEASVHLASGNFQLIRFVQERTKVVVIAKVGEELKWPLVQDMPTVKLDPTHYYFSIQVPKEVDSQPEGYGNQTQSLNYGLTLPPPSSEEDAARLRELEAFLQRYSTFSAPTVVEKVANQDVRHMDETKLPSAEDPSFPGKVVPAATLSNDGQMVTEETSAAFWTTLAPNVDDYNSKLAKGIASGAGHLIRGILWMSDSTVQQLTSSHEYMRSKFKPKQDPSKISPTTIANMRRVRRLTGMTDRVAGGVLGGIVYTTGLFSSAVINSTPGRAFFKLLPGEVALVSLDAFSKVFDAVEKAGSDVMTRSSEVTQDFVNYRYGNSAEEVTKETFSTVENVVSTAWTLTKIRKAISPKRSKVSGKRGVLKAVAREVNATRGK</sequence>
<feature type="compositionally biased region" description="Polar residues" evidence="1">
    <location>
        <begin position="106"/>
        <end position="121"/>
    </location>
</feature>
<evidence type="ECO:0000256" key="1">
    <source>
        <dbReference type="SAM" id="MobiDB-lite"/>
    </source>
</evidence>
<evidence type="ECO:0000313" key="3">
    <source>
        <dbReference type="EMBL" id="KAL3683024.1"/>
    </source>
</evidence>
<dbReference type="Pfam" id="PF06911">
    <property type="entry name" value="Senescence"/>
    <property type="match status" value="1"/>
</dbReference>
<feature type="region of interest" description="Disordered" evidence="1">
    <location>
        <begin position="1"/>
        <end position="20"/>
    </location>
</feature>
<accession>A0ABD3GXF6</accession>
<reference evidence="3 4" key="1">
    <citation type="submission" date="2024-09" db="EMBL/GenBank/DDBJ databases">
        <title>Chromosome-scale assembly of Riccia sorocarpa.</title>
        <authorList>
            <person name="Paukszto L."/>
        </authorList>
    </citation>
    <scope>NUCLEOTIDE SEQUENCE [LARGE SCALE GENOMIC DNA]</scope>
    <source>
        <strain evidence="3">LP-2024</strain>
        <tissue evidence="3">Aerial parts of the thallus</tissue>
    </source>
</reference>
<organism evidence="3 4">
    <name type="scientific">Riccia sorocarpa</name>
    <dbReference type="NCBI Taxonomy" id="122646"/>
    <lineage>
        <taxon>Eukaryota</taxon>
        <taxon>Viridiplantae</taxon>
        <taxon>Streptophyta</taxon>
        <taxon>Embryophyta</taxon>
        <taxon>Marchantiophyta</taxon>
        <taxon>Marchantiopsida</taxon>
        <taxon>Marchantiidae</taxon>
        <taxon>Marchantiales</taxon>
        <taxon>Ricciaceae</taxon>
        <taxon>Riccia</taxon>
    </lineage>
</organism>